<feature type="region of interest" description="Disordered" evidence="1">
    <location>
        <begin position="23"/>
        <end position="46"/>
    </location>
</feature>
<feature type="compositionally biased region" description="Polar residues" evidence="1">
    <location>
        <begin position="87"/>
        <end position="100"/>
    </location>
</feature>
<evidence type="ECO:0000313" key="2">
    <source>
        <dbReference type="EMBL" id="GFT93847.1"/>
    </source>
</evidence>
<evidence type="ECO:0000256" key="1">
    <source>
        <dbReference type="SAM" id="MobiDB-lite"/>
    </source>
</evidence>
<reference evidence="2" key="1">
    <citation type="submission" date="2020-08" db="EMBL/GenBank/DDBJ databases">
        <title>Multicomponent nature underlies the extraordinary mechanical properties of spider dragline silk.</title>
        <authorList>
            <person name="Kono N."/>
            <person name="Nakamura H."/>
            <person name="Mori M."/>
            <person name="Yoshida Y."/>
            <person name="Ohtoshi R."/>
            <person name="Malay A.D."/>
            <person name="Moran D.A.P."/>
            <person name="Tomita M."/>
            <person name="Numata K."/>
            <person name="Arakawa K."/>
        </authorList>
    </citation>
    <scope>NUCLEOTIDE SEQUENCE</scope>
</reference>
<proteinExistence type="predicted"/>
<feature type="compositionally biased region" description="Basic and acidic residues" evidence="1">
    <location>
        <begin position="113"/>
        <end position="123"/>
    </location>
</feature>
<comment type="caution">
    <text evidence="2">The sequence shown here is derived from an EMBL/GenBank/DDBJ whole genome shotgun (WGS) entry which is preliminary data.</text>
</comment>
<keyword evidence="3" id="KW-1185">Reference proteome</keyword>
<sequence>MPEDFYKPTLNTKSKTVEVWRSRRTPRPTIIGTPERFRMSTPTRNRRPSKFEIAAALRERLSSEHRNEVYPNVEYKAAEVWKRRSPPRTTSIAGPKSFTNLPPIRNRKPPKFVRPEALREPRSSKPRKVLRRLPQREIESRRSQFPQHALCTTHRFVTLKCTPTQALSQPISELRRSQDIRFEQRGTSSPSQINDS</sequence>
<dbReference type="Proteomes" id="UP000887013">
    <property type="component" value="Unassembled WGS sequence"/>
</dbReference>
<name>A0A8X6PZW7_NEPPI</name>
<dbReference type="AlphaFoldDB" id="A0A8X6PZW7"/>
<feature type="non-terminal residue" evidence="2">
    <location>
        <position position="196"/>
    </location>
</feature>
<protein>
    <submittedName>
        <fullName evidence="2">Uncharacterized protein</fullName>
    </submittedName>
</protein>
<gene>
    <name evidence="2" type="ORF">NPIL_466121</name>
</gene>
<evidence type="ECO:0000313" key="3">
    <source>
        <dbReference type="Proteomes" id="UP000887013"/>
    </source>
</evidence>
<feature type="region of interest" description="Disordered" evidence="1">
    <location>
        <begin position="86"/>
        <end position="129"/>
    </location>
</feature>
<accession>A0A8X6PZW7</accession>
<organism evidence="2 3">
    <name type="scientific">Nephila pilipes</name>
    <name type="common">Giant wood spider</name>
    <name type="synonym">Nephila maculata</name>
    <dbReference type="NCBI Taxonomy" id="299642"/>
    <lineage>
        <taxon>Eukaryota</taxon>
        <taxon>Metazoa</taxon>
        <taxon>Ecdysozoa</taxon>
        <taxon>Arthropoda</taxon>
        <taxon>Chelicerata</taxon>
        <taxon>Arachnida</taxon>
        <taxon>Araneae</taxon>
        <taxon>Araneomorphae</taxon>
        <taxon>Entelegynae</taxon>
        <taxon>Araneoidea</taxon>
        <taxon>Nephilidae</taxon>
        <taxon>Nephila</taxon>
    </lineage>
</organism>
<dbReference type="EMBL" id="BMAW01121423">
    <property type="protein sequence ID" value="GFT93847.1"/>
    <property type="molecule type" value="Genomic_DNA"/>
</dbReference>